<dbReference type="STRING" id="147828.A0A4S2M3J9"/>
<evidence type="ECO:0000313" key="3">
    <source>
        <dbReference type="Proteomes" id="UP000308267"/>
    </source>
</evidence>
<dbReference type="PANTHER" id="PTHR14917:SF4">
    <property type="entry name" value="SPERMATOGENESIS-ASSOCIATED 7"/>
    <property type="match status" value="1"/>
</dbReference>
<comment type="caution">
    <text evidence="2">The sequence shown here is derived from an EMBL/GenBank/DDBJ whole genome shotgun (WGS) entry which is preliminary data.</text>
</comment>
<evidence type="ECO:0000313" key="2">
    <source>
        <dbReference type="EMBL" id="TGZ70880.1"/>
    </source>
</evidence>
<dbReference type="AlphaFoldDB" id="A0A4S2M3J9"/>
<feature type="compositionally biased region" description="Polar residues" evidence="1">
    <location>
        <begin position="556"/>
        <end position="571"/>
    </location>
</feature>
<dbReference type="GO" id="GO:0000226">
    <property type="term" value="P:microtubule cytoskeleton organization"/>
    <property type="evidence" value="ECO:0007669"/>
    <property type="project" value="TreeGrafter"/>
</dbReference>
<feature type="compositionally biased region" description="Basic and acidic residues" evidence="1">
    <location>
        <begin position="504"/>
        <end position="519"/>
    </location>
</feature>
<dbReference type="Proteomes" id="UP000308267">
    <property type="component" value="Unassembled WGS sequence"/>
</dbReference>
<accession>A0A4S2M3J9</accession>
<dbReference type="GO" id="GO:0036064">
    <property type="term" value="C:ciliary basal body"/>
    <property type="evidence" value="ECO:0007669"/>
    <property type="project" value="TreeGrafter"/>
</dbReference>
<protein>
    <submittedName>
        <fullName evidence="2">Uncharacterized protein</fullName>
    </submittedName>
</protein>
<proteinExistence type="predicted"/>
<dbReference type="EMBL" id="SJOL01005051">
    <property type="protein sequence ID" value="TGZ70880.1"/>
    <property type="molecule type" value="Genomic_DNA"/>
</dbReference>
<dbReference type="PANTHER" id="PTHR14917">
    <property type="entry name" value="SPERMATOGENESIS-ASSOCIATED PROTEIN 7"/>
    <property type="match status" value="1"/>
</dbReference>
<name>A0A4S2M3J9_OPIFE</name>
<feature type="compositionally biased region" description="Polar residues" evidence="1">
    <location>
        <begin position="580"/>
        <end position="603"/>
    </location>
</feature>
<sequence>MSGLGLSDRLRFINSISGRNKKNVFAQNVFPTRAMVSSHILVKQHLNAHNRKLQNVKAAVDTSLPYSYWNNPTTRGYQKNPKSPSQHMCLNEILRTSNNRDIVTKFSDDPSVDQIVRSYIRNKPSEGCEFTSELPWKATHLMESPDGRPSGNGSLIAARRPGTSHSTQSRMRRLEAGDLLQIHKHRFTEEKPFSPRTIRSNASSKLRGLPCYNPPVRTSRIKAASAEQLEPERIRPASALATKSNLHDATRLSKRPSVHSYEGAFESPNKLNLLQSAGPGNAFAPQPSQFSNPERTYTPQPTSLTQVTQNLDWVDQWIQSLPASENTSDNLQRVDDGVQARIDTWKERINDKHKALLYLNFIEAVTNDVLARGVFTDRNLNAIISEHVTRNQFKMSKEQLQQAADQLRTQLRITDDLQLEEPRHTSEDHKVLQEPEVKSTNGDEKGRLLNSRQSGGTDLCYCISPLDPLLAASPSLSTRPPVAPVRDNRKPGSPSMVNHSVLRRSTESSRKTPEVDAPKRTTIGAKESSSKVKSNIKTGAQRYCGENPNLKKLPGNDQSNEGRTHSTNSDAHWSEGASPQDHSCQEDTLNDPTTMPNMSSSVQPADLSELADSCDLGDEQPQSYSFQFEDDGLGKSPENKLDILLTDLTPADEPFVVSRTKHTRVTFASEAEFFSIRAGNDSTTSVSSLTNLTRLMSPDLMSPSKSELDVSSLQAIAEGDSNITVDIEQDKGHTAAAYNSKILLKNDEVSSG</sequence>
<dbReference type="Pfam" id="PF15244">
    <property type="entry name" value="HSD3"/>
    <property type="match status" value="2"/>
</dbReference>
<gene>
    <name evidence="2" type="ORF">CRM22_002951</name>
</gene>
<organism evidence="2 3">
    <name type="scientific">Opisthorchis felineus</name>
    <dbReference type="NCBI Taxonomy" id="147828"/>
    <lineage>
        <taxon>Eukaryota</taxon>
        <taxon>Metazoa</taxon>
        <taxon>Spiralia</taxon>
        <taxon>Lophotrochozoa</taxon>
        <taxon>Platyhelminthes</taxon>
        <taxon>Trematoda</taxon>
        <taxon>Digenea</taxon>
        <taxon>Opisthorchiida</taxon>
        <taxon>Opisthorchiata</taxon>
        <taxon>Opisthorchiidae</taxon>
        <taxon>Opisthorchis</taxon>
    </lineage>
</organism>
<feature type="region of interest" description="Disordered" evidence="1">
    <location>
        <begin position="415"/>
        <end position="450"/>
    </location>
</feature>
<dbReference type="GO" id="GO:0005930">
    <property type="term" value="C:axoneme"/>
    <property type="evidence" value="ECO:0007669"/>
    <property type="project" value="TreeGrafter"/>
</dbReference>
<dbReference type="InterPro" id="IPR029357">
    <property type="entry name" value="SPATA7"/>
</dbReference>
<feature type="compositionally biased region" description="Basic and acidic residues" evidence="1">
    <location>
        <begin position="420"/>
        <end position="447"/>
    </location>
</feature>
<feature type="region of interest" description="Disordered" evidence="1">
    <location>
        <begin position="473"/>
        <end position="633"/>
    </location>
</feature>
<dbReference type="OrthoDB" id="6263678at2759"/>
<keyword evidence="3" id="KW-1185">Reference proteome</keyword>
<reference evidence="2 3" key="1">
    <citation type="journal article" date="2019" name="BMC Genomics">
        <title>New insights from Opisthorchis felineus genome: update on genomics of the epidemiologically important liver flukes.</title>
        <authorList>
            <person name="Ershov N.I."/>
            <person name="Mordvinov V.A."/>
            <person name="Prokhortchouk E.B."/>
            <person name="Pakharukova M.Y."/>
            <person name="Gunbin K.V."/>
            <person name="Ustyantsev K."/>
            <person name="Genaev M.A."/>
            <person name="Blinov A.G."/>
            <person name="Mazur A."/>
            <person name="Boulygina E."/>
            <person name="Tsygankova S."/>
            <person name="Khrameeva E."/>
            <person name="Chekanov N."/>
            <person name="Fan G."/>
            <person name="Xiao A."/>
            <person name="Zhang H."/>
            <person name="Xu X."/>
            <person name="Yang H."/>
            <person name="Solovyev V."/>
            <person name="Lee S.M."/>
            <person name="Liu X."/>
            <person name="Afonnikov D.A."/>
            <person name="Skryabin K.G."/>
        </authorList>
    </citation>
    <scope>NUCLEOTIDE SEQUENCE [LARGE SCALE GENOMIC DNA]</scope>
    <source>
        <strain evidence="2">AK-0245</strain>
        <tissue evidence="2">Whole organism</tissue>
    </source>
</reference>
<evidence type="ECO:0000256" key="1">
    <source>
        <dbReference type="SAM" id="MobiDB-lite"/>
    </source>
</evidence>